<evidence type="ECO:0000313" key="1">
    <source>
        <dbReference type="EMBL" id="KAH7836535.1"/>
    </source>
</evidence>
<proteinExistence type="predicted"/>
<dbReference type="Proteomes" id="UP000828048">
    <property type="component" value="Chromosome 6"/>
</dbReference>
<reference evidence="1 2" key="1">
    <citation type="journal article" date="2021" name="Hortic Res">
        <title>High-quality reference genome and annotation aids understanding of berry development for evergreen blueberry (Vaccinium darrowii).</title>
        <authorList>
            <person name="Yu J."/>
            <person name="Hulse-Kemp A.M."/>
            <person name="Babiker E."/>
            <person name="Staton M."/>
        </authorList>
    </citation>
    <scope>NUCLEOTIDE SEQUENCE [LARGE SCALE GENOMIC DNA]</scope>
    <source>
        <strain evidence="2">cv. NJ 8807/NJ 8810</strain>
        <tissue evidence="1">Young leaf</tissue>
    </source>
</reference>
<accession>A0ACB7X7P1</accession>
<comment type="caution">
    <text evidence="1">The sequence shown here is derived from an EMBL/GenBank/DDBJ whole genome shotgun (WGS) entry which is preliminary data.</text>
</comment>
<gene>
    <name evidence="1" type="ORF">Vadar_002531</name>
</gene>
<keyword evidence="2" id="KW-1185">Reference proteome</keyword>
<dbReference type="EMBL" id="CM037156">
    <property type="protein sequence ID" value="KAH7836535.1"/>
    <property type="molecule type" value="Genomic_DNA"/>
</dbReference>
<evidence type="ECO:0000313" key="2">
    <source>
        <dbReference type="Proteomes" id="UP000828048"/>
    </source>
</evidence>
<organism evidence="1 2">
    <name type="scientific">Vaccinium darrowii</name>
    <dbReference type="NCBI Taxonomy" id="229202"/>
    <lineage>
        <taxon>Eukaryota</taxon>
        <taxon>Viridiplantae</taxon>
        <taxon>Streptophyta</taxon>
        <taxon>Embryophyta</taxon>
        <taxon>Tracheophyta</taxon>
        <taxon>Spermatophyta</taxon>
        <taxon>Magnoliopsida</taxon>
        <taxon>eudicotyledons</taxon>
        <taxon>Gunneridae</taxon>
        <taxon>Pentapetalae</taxon>
        <taxon>asterids</taxon>
        <taxon>Ericales</taxon>
        <taxon>Ericaceae</taxon>
        <taxon>Vaccinioideae</taxon>
        <taxon>Vaccinieae</taxon>
        <taxon>Vaccinium</taxon>
    </lineage>
</organism>
<name>A0ACB7X7P1_9ERIC</name>
<protein>
    <submittedName>
        <fullName evidence="1">Uncharacterized protein</fullName>
    </submittedName>
</protein>
<sequence length="496" mass="56674">MYVSSLSSRYSPPFLHLSDVMIPNTMLPLLCKPKSHIQIKRDLLDSQNPITFSTFWSEKYLSGFSCGCNSTNNVISFTIEDVITCCGLPEEFVVRCKSSENPISVFNLLRNCGFSQTQLKTIFSKYPRILFCNAEKTLKPKIDFLSSVGLSKTELRDVVTTCPLLFRRSLNNHLVPYVDFLITSLGCQHHALGVIKRYPFILYNTSKYLAPNLSTLRNLGIPQSQISNMMAYSICSRIMTCTKPCKFSKVVSTLMEMGFDPLSSAFGQAVNAMLFCTESSAWEGKLMFYKTLGFSDDEILNMFRMIPTLMSWSEKAIRGTVEFYVNKFHWSPSQLSRKGVILSYSLENRIIPRCLVLQLLLSRNRICRNVKLITVLKSEEEVFLQKYVIKYKDETPEVLDAYQDGFYTANHLGVEDECPDHLFFECTYMLGRFVGIFWRRITDALLCLTEEMAWATSRGHDSHCLQAILGCSYPPPVVKREELHCIPVSMHRSKSV</sequence>